<evidence type="ECO:0000256" key="2">
    <source>
        <dbReference type="ARBA" id="ARBA00023125"/>
    </source>
</evidence>
<keyword evidence="2 5" id="KW-0238">DNA-binding</keyword>
<dbReference type="SMART" id="SM00895">
    <property type="entry name" value="FCD"/>
    <property type="match status" value="1"/>
</dbReference>
<dbReference type="Gene3D" id="1.20.120.530">
    <property type="entry name" value="GntR ligand-binding domain-like"/>
    <property type="match status" value="1"/>
</dbReference>
<dbReference type="PANTHER" id="PTHR43537">
    <property type="entry name" value="TRANSCRIPTIONAL REGULATOR, GNTR FAMILY"/>
    <property type="match status" value="1"/>
</dbReference>
<dbReference type="InterPro" id="IPR036388">
    <property type="entry name" value="WH-like_DNA-bd_sf"/>
</dbReference>
<dbReference type="GO" id="GO:0003677">
    <property type="term" value="F:DNA binding"/>
    <property type="evidence" value="ECO:0007669"/>
    <property type="project" value="UniProtKB-KW"/>
</dbReference>
<sequence length="231" mass="24554">MPGPMSDDPDATPRTSLGESAYRALRARLLEMTLPPGHQASEGELASQLGMSRTPVHEAVLRLQSEGFLEVQPRRGVRVRPIDPTGMAETYEILIALEGAAAARLAHHPNPEAVAAMTEATEAMRAALGDGDRQAWAAADDRFHRALIQGCGNARLSRLAQEAADLAQRARLATAALRPEPKGSAEEHARILGAIATGDAEAARAALSAHRQRASAEILRTLALPFMRLGG</sequence>
<reference evidence="5 6" key="1">
    <citation type="submission" date="2016-11" db="EMBL/GenBank/DDBJ databases">
        <authorList>
            <person name="Jaros S."/>
            <person name="Januszkiewicz K."/>
            <person name="Wedrychowicz H."/>
        </authorList>
    </citation>
    <scope>NUCLEOTIDE SEQUENCE [LARGE SCALE GENOMIC DNA]</scope>
    <source>
        <strain evidence="5 6">DSM 14916</strain>
    </source>
</reference>
<evidence type="ECO:0000259" key="4">
    <source>
        <dbReference type="PROSITE" id="PS50949"/>
    </source>
</evidence>
<dbReference type="EMBL" id="FQZF01000015">
    <property type="protein sequence ID" value="SHJ51069.1"/>
    <property type="molecule type" value="Genomic_DNA"/>
</dbReference>
<dbReference type="SMART" id="SM00345">
    <property type="entry name" value="HTH_GNTR"/>
    <property type="match status" value="1"/>
</dbReference>
<organism evidence="5 6">
    <name type="scientific">Muricoccus roseus</name>
    <dbReference type="NCBI Taxonomy" id="198092"/>
    <lineage>
        <taxon>Bacteria</taxon>
        <taxon>Pseudomonadati</taxon>
        <taxon>Pseudomonadota</taxon>
        <taxon>Alphaproteobacteria</taxon>
        <taxon>Acetobacterales</taxon>
        <taxon>Roseomonadaceae</taxon>
        <taxon>Muricoccus</taxon>
    </lineage>
</organism>
<gene>
    <name evidence="5" type="ORF">SAMN02745194_02724</name>
</gene>
<dbReference type="Pfam" id="PF07729">
    <property type="entry name" value="FCD"/>
    <property type="match status" value="1"/>
</dbReference>
<dbReference type="STRING" id="198092.SAMN02745194_02724"/>
<dbReference type="Proteomes" id="UP000184387">
    <property type="component" value="Unassembled WGS sequence"/>
</dbReference>
<evidence type="ECO:0000313" key="5">
    <source>
        <dbReference type="EMBL" id="SHJ51069.1"/>
    </source>
</evidence>
<dbReference type="SUPFAM" id="SSF48008">
    <property type="entry name" value="GntR ligand-binding domain-like"/>
    <property type="match status" value="1"/>
</dbReference>
<dbReference type="PRINTS" id="PR00035">
    <property type="entry name" value="HTHGNTR"/>
</dbReference>
<keyword evidence="6" id="KW-1185">Reference proteome</keyword>
<dbReference type="Gene3D" id="1.10.10.10">
    <property type="entry name" value="Winged helix-like DNA-binding domain superfamily/Winged helix DNA-binding domain"/>
    <property type="match status" value="1"/>
</dbReference>
<dbReference type="PROSITE" id="PS50949">
    <property type="entry name" value="HTH_GNTR"/>
    <property type="match status" value="1"/>
</dbReference>
<accession>A0A1M6JWM2</accession>
<feature type="domain" description="HTH gntR-type" evidence="4">
    <location>
        <begin position="15"/>
        <end position="82"/>
    </location>
</feature>
<dbReference type="InterPro" id="IPR008920">
    <property type="entry name" value="TF_FadR/GntR_C"/>
</dbReference>
<dbReference type="GO" id="GO:0003700">
    <property type="term" value="F:DNA-binding transcription factor activity"/>
    <property type="evidence" value="ECO:0007669"/>
    <property type="project" value="InterPro"/>
</dbReference>
<dbReference type="AlphaFoldDB" id="A0A1M6JWM2"/>
<evidence type="ECO:0000256" key="3">
    <source>
        <dbReference type="ARBA" id="ARBA00023163"/>
    </source>
</evidence>
<evidence type="ECO:0000256" key="1">
    <source>
        <dbReference type="ARBA" id="ARBA00023015"/>
    </source>
</evidence>
<keyword evidence="3" id="KW-0804">Transcription</keyword>
<dbReference type="Pfam" id="PF00392">
    <property type="entry name" value="GntR"/>
    <property type="match status" value="1"/>
</dbReference>
<proteinExistence type="predicted"/>
<dbReference type="PANTHER" id="PTHR43537:SF24">
    <property type="entry name" value="GLUCONATE OPERON TRANSCRIPTIONAL REPRESSOR"/>
    <property type="match status" value="1"/>
</dbReference>
<name>A0A1M6JWM2_9PROT</name>
<dbReference type="SUPFAM" id="SSF46785">
    <property type="entry name" value="Winged helix' DNA-binding domain"/>
    <property type="match status" value="1"/>
</dbReference>
<dbReference type="InterPro" id="IPR036390">
    <property type="entry name" value="WH_DNA-bd_sf"/>
</dbReference>
<protein>
    <submittedName>
        <fullName evidence="5">DNA-binding transcriptional regulator, GntR family</fullName>
    </submittedName>
</protein>
<dbReference type="InterPro" id="IPR011711">
    <property type="entry name" value="GntR_C"/>
</dbReference>
<dbReference type="InterPro" id="IPR000524">
    <property type="entry name" value="Tscrpt_reg_HTH_GntR"/>
</dbReference>
<keyword evidence="1" id="KW-0805">Transcription regulation</keyword>
<evidence type="ECO:0000313" key="6">
    <source>
        <dbReference type="Proteomes" id="UP000184387"/>
    </source>
</evidence>
<dbReference type="CDD" id="cd07377">
    <property type="entry name" value="WHTH_GntR"/>
    <property type="match status" value="1"/>
</dbReference>